<keyword evidence="6" id="KW-0812">Transmembrane</keyword>
<dbReference type="InterPro" id="IPR001841">
    <property type="entry name" value="Znf_RING"/>
</dbReference>
<comment type="caution">
    <text evidence="8">The sequence shown here is derived from an EMBL/GenBank/DDBJ whole genome shotgun (WGS) entry which is preliminary data.</text>
</comment>
<dbReference type="OrthoDB" id="6042683at2759"/>
<accession>A0A2T7NM88</accession>
<keyword evidence="9" id="KW-1185">Reference proteome</keyword>
<dbReference type="STRING" id="400727.A0A2T7NM88"/>
<dbReference type="EMBL" id="PZQS01000011">
    <property type="protein sequence ID" value="PVD22285.1"/>
    <property type="molecule type" value="Genomic_DNA"/>
</dbReference>
<keyword evidence="2 4" id="KW-0863">Zinc-finger</keyword>
<protein>
    <recommendedName>
        <fullName evidence="7">RING-type domain-containing protein</fullName>
    </recommendedName>
</protein>
<feature type="compositionally biased region" description="Basic and acidic residues" evidence="5">
    <location>
        <begin position="98"/>
        <end position="111"/>
    </location>
</feature>
<dbReference type="Gene3D" id="3.30.40.10">
    <property type="entry name" value="Zinc/RING finger domain, C3HC4 (zinc finger)"/>
    <property type="match status" value="1"/>
</dbReference>
<dbReference type="InterPro" id="IPR013083">
    <property type="entry name" value="Znf_RING/FYVE/PHD"/>
</dbReference>
<keyword evidence="6" id="KW-0472">Membrane</keyword>
<dbReference type="Proteomes" id="UP000245119">
    <property type="component" value="Linkage Group LG11"/>
</dbReference>
<keyword evidence="3" id="KW-0862">Zinc</keyword>
<evidence type="ECO:0000256" key="1">
    <source>
        <dbReference type="ARBA" id="ARBA00022723"/>
    </source>
</evidence>
<evidence type="ECO:0000256" key="5">
    <source>
        <dbReference type="SAM" id="MobiDB-lite"/>
    </source>
</evidence>
<reference evidence="8 9" key="1">
    <citation type="submission" date="2018-04" db="EMBL/GenBank/DDBJ databases">
        <title>The genome of golden apple snail Pomacea canaliculata provides insight into stress tolerance and invasive adaptation.</title>
        <authorList>
            <person name="Liu C."/>
            <person name="Liu B."/>
            <person name="Ren Y."/>
            <person name="Zhang Y."/>
            <person name="Wang H."/>
            <person name="Li S."/>
            <person name="Jiang F."/>
            <person name="Yin L."/>
            <person name="Zhang G."/>
            <person name="Qian W."/>
            <person name="Fan W."/>
        </authorList>
    </citation>
    <scope>NUCLEOTIDE SEQUENCE [LARGE SCALE GENOMIC DNA]</scope>
    <source>
        <strain evidence="8">SZHN2017</strain>
        <tissue evidence="8">Muscle</tissue>
    </source>
</reference>
<dbReference type="GO" id="GO:0016567">
    <property type="term" value="P:protein ubiquitination"/>
    <property type="evidence" value="ECO:0007669"/>
    <property type="project" value="TreeGrafter"/>
</dbReference>
<name>A0A2T7NM88_POMCA</name>
<feature type="transmembrane region" description="Helical" evidence="6">
    <location>
        <begin position="12"/>
        <end position="34"/>
    </location>
</feature>
<proteinExistence type="predicted"/>
<keyword evidence="6" id="KW-1133">Transmembrane helix</keyword>
<dbReference type="GO" id="GO:0004842">
    <property type="term" value="F:ubiquitin-protein transferase activity"/>
    <property type="evidence" value="ECO:0007669"/>
    <property type="project" value="TreeGrafter"/>
</dbReference>
<organism evidence="8 9">
    <name type="scientific">Pomacea canaliculata</name>
    <name type="common">Golden apple snail</name>
    <dbReference type="NCBI Taxonomy" id="400727"/>
    <lineage>
        <taxon>Eukaryota</taxon>
        <taxon>Metazoa</taxon>
        <taxon>Spiralia</taxon>
        <taxon>Lophotrochozoa</taxon>
        <taxon>Mollusca</taxon>
        <taxon>Gastropoda</taxon>
        <taxon>Caenogastropoda</taxon>
        <taxon>Architaenioglossa</taxon>
        <taxon>Ampullarioidea</taxon>
        <taxon>Ampullariidae</taxon>
        <taxon>Pomacea</taxon>
    </lineage>
</organism>
<gene>
    <name evidence="8" type="ORF">C0Q70_18094</name>
</gene>
<evidence type="ECO:0000256" key="4">
    <source>
        <dbReference type="PROSITE-ProRule" id="PRU00175"/>
    </source>
</evidence>
<dbReference type="PANTHER" id="PTHR12183">
    <property type="entry name" value="MITOCHONDRIAL UBIQUITIN LIGASE ACTIVATOR OF NFKB 1"/>
    <property type="match status" value="1"/>
</dbReference>
<dbReference type="SMART" id="SM00184">
    <property type="entry name" value="RING"/>
    <property type="match status" value="1"/>
</dbReference>
<dbReference type="AlphaFoldDB" id="A0A2T7NM88"/>
<evidence type="ECO:0000256" key="2">
    <source>
        <dbReference type="ARBA" id="ARBA00022771"/>
    </source>
</evidence>
<dbReference type="PROSITE" id="PS50089">
    <property type="entry name" value="ZF_RING_2"/>
    <property type="match status" value="1"/>
</dbReference>
<feature type="region of interest" description="Disordered" evidence="5">
    <location>
        <begin position="81"/>
        <end position="130"/>
    </location>
</feature>
<evidence type="ECO:0000313" key="8">
    <source>
        <dbReference type="EMBL" id="PVD22285.1"/>
    </source>
</evidence>
<dbReference type="PANTHER" id="PTHR12183:SF32">
    <property type="entry name" value="MITOCHONDRIAL E3 UBIQUITIN PROTEIN LIGASE 1"/>
    <property type="match status" value="1"/>
</dbReference>
<feature type="domain" description="RING-type" evidence="7">
    <location>
        <begin position="168"/>
        <end position="207"/>
    </location>
</feature>
<dbReference type="SUPFAM" id="SSF57850">
    <property type="entry name" value="RING/U-box"/>
    <property type="match status" value="1"/>
</dbReference>
<dbReference type="InterPro" id="IPR051652">
    <property type="entry name" value="MDM2_MDM4_MUL1"/>
</dbReference>
<evidence type="ECO:0000256" key="6">
    <source>
        <dbReference type="SAM" id="Phobius"/>
    </source>
</evidence>
<sequence length="218" mass="24685">MGTALNVVPTVYKVLTTLLGFFLWLTVHFIRGLLGLEDKAVNTISWLIATCVVFLYIDKNYQRLGGGGVFSGQINAEVLNDTDNNEENGTAEEINPNGHEDQQLETENRENENEENALEEADRNRANNDNVQNVQRELNRERVQLPVTHVTRVVGEESSDEELDPTICSICYIRRRSAALFPCGHTQLCKECARIITDTQRPCPICQTAVQEFRRVYV</sequence>
<evidence type="ECO:0000256" key="3">
    <source>
        <dbReference type="ARBA" id="ARBA00022833"/>
    </source>
</evidence>
<evidence type="ECO:0000259" key="7">
    <source>
        <dbReference type="PROSITE" id="PS50089"/>
    </source>
</evidence>
<keyword evidence="1" id="KW-0479">Metal-binding</keyword>
<feature type="transmembrane region" description="Helical" evidence="6">
    <location>
        <begin position="40"/>
        <end position="57"/>
    </location>
</feature>
<dbReference type="GO" id="GO:0008270">
    <property type="term" value="F:zinc ion binding"/>
    <property type="evidence" value="ECO:0007669"/>
    <property type="project" value="UniProtKB-KW"/>
</dbReference>
<evidence type="ECO:0000313" key="9">
    <source>
        <dbReference type="Proteomes" id="UP000245119"/>
    </source>
</evidence>
<dbReference type="Pfam" id="PF13920">
    <property type="entry name" value="zf-C3HC4_3"/>
    <property type="match status" value="1"/>
</dbReference>